<dbReference type="InterPro" id="IPR036374">
    <property type="entry name" value="OxRdtase_Mopterin-bd_sf"/>
</dbReference>
<dbReference type="Pfam" id="PF00175">
    <property type="entry name" value="NAD_binding_1"/>
    <property type="match status" value="1"/>
</dbReference>
<evidence type="ECO:0000256" key="4">
    <source>
        <dbReference type="ARBA" id="ARBA00003838"/>
    </source>
</evidence>
<keyword evidence="12" id="KW-0274">FAD</keyword>
<dbReference type="InterPro" id="IPR008333">
    <property type="entry name" value="Cbr1-like_FAD-bd_dom"/>
</dbReference>
<evidence type="ECO:0000259" key="17">
    <source>
        <dbReference type="PROSITE" id="PS51384"/>
    </source>
</evidence>
<dbReference type="CDD" id="cd06183">
    <property type="entry name" value="cyt_b5_reduct_like"/>
    <property type="match status" value="1"/>
</dbReference>
<evidence type="ECO:0000256" key="11">
    <source>
        <dbReference type="ARBA" id="ARBA00022723"/>
    </source>
</evidence>
<keyword evidence="11" id="KW-0479">Metal-binding</keyword>
<dbReference type="InterPro" id="IPR008335">
    <property type="entry name" value="Mopterin_OxRdtase_euk"/>
</dbReference>
<dbReference type="Gene3D" id="3.10.120.10">
    <property type="entry name" value="Cytochrome b5-like heme/steroid binding domain"/>
    <property type="match status" value="1"/>
</dbReference>
<comment type="function">
    <text evidence="4">Nitrate reductase is a key enzyme involved in the first step of nitrate assimilation in plants, fungi and bacteria.</text>
</comment>
<evidence type="ECO:0000256" key="12">
    <source>
        <dbReference type="ARBA" id="ARBA00022827"/>
    </source>
</evidence>
<dbReference type="SUPFAM" id="SSF63380">
    <property type="entry name" value="Riboflavin synthase domain-like"/>
    <property type="match status" value="1"/>
</dbReference>
<dbReference type="PANTHER" id="PTHR19372">
    <property type="entry name" value="SULFITE REDUCTASE"/>
    <property type="match status" value="1"/>
</dbReference>
<dbReference type="PROSITE" id="PS50255">
    <property type="entry name" value="CYTOCHROME_B5_2"/>
    <property type="match status" value="1"/>
</dbReference>
<dbReference type="InterPro" id="IPR039261">
    <property type="entry name" value="FNR_nucleotide-bd"/>
</dbReference>
<feature type="domain" description="FAD-binding FR-type" evidence="17">
    <location>
        <begin position="748"/>
        <end position="867"/>
    </location>
</feature>
<gene>
    <name evidence="18" type="ORF">K466DRAFT_600025</name>
</gene>
<dbReference type="InterPro" id="IPR000572">
    <property type="entry name" value="OxRdtase_Mopterin-bd_dom"/>
</dbReference>
<proteinExistence type="inferred from homology"/>
<comment type="subunit">
    <text evidence="6">Homodimer.</text>
</comment>
<dbReference type="PANTHER" id="PTHR19372:SF7">
    <property type="entry name" value="SULFITE OXIDASE, MITOCHONDRIAL"/>
    <property type="match status" value="1"/>
</dbReference>
<evidence type="ECO:0000256" key="14">
    <source>
        <dbReference type="ARBA" id="ARBA00023063"/>
    </source>
</evidence>
<dbReference type="PRINTS" id="PR00406">
    <property type="entry name" value="CYTB5RDTASE"/>
</dbReference>
<evidence type="ECO:0000256" key="7">
    <source>
        <dbReference type="ARBA" id="ARBA00012673"/>
    </source>
</evidence>
<dbReference type="GO" id="GO:0030151">
    <property type="term" value="F:molybdenum ion binding"/>
    <property type="evidence" value="ECO:0007669"/>
    <property type="project" value="InterPro"/>
</dbReference>
<comment type="cofactor">
    <cofactor evidence="2">
        <name>heme</name>
        <dbReference type="ChEBI" id="CHEBI:30413"/>
    </cofactor>
</comment>
<dbReference type="SUPFAM" id="SSF56524">
    <property type="entry name" value="Oxidoreductase molybdopterin-binding domain"/>
    <property type="match status" value="1"/>
</dbReference>
<dbReference type="Pfam" id="PF00174">
    <property type="entry name" value="Oxidored_molyb"/>
    <property type="match status" value="1"/>
</dbReference>
<dbReference type="EMBL" id="ML211182">
    <property type="protein sequence ID" value="TFK86814.1"/>
    <property type="molecule type" value="Genomic_DNA"/>
</dbReference>
<dbReference type="Pfam" id="PF03404">
    <property type="entry name" value="Mo-co_dimer"/>
    <property type="match status" value="1"/>
</dbReference>
<dbReference type="SMART" id="SM01117">
    <property type="entry name" value="Cyt-b5"/>
    <property type="match status" value="1"/>
</dbReference>
<evidence type="ECO:0000313" key="19">
    <source>
        <dbReference type="Proteomes" id="UP000308197"/>
    </source>
</evidence>
<comment type="cofactor">
    <cofactor evidence="3">
        <name>FAD</name>
        <dbReference type="ChEBI" id="CHEBI:57692"/>
    </cofactor>
</comment>
<dbReference type="SUPFAM" id="SSF55856">
    <property type="entry name" value="Cytochrome b5-like heme/steroid binding domain"/>
    <property type="match status" value="1"/>
</dbReference>
<reference evidence="18 19" key="1">
    <citation type="journal article" date="2019" name="Nat. Ecol. Evol.">
        <title>Megaphylogeny resolves global patterns of mushroom evolution.</title>
        <authorList>
            <person name="Varga T."/>
            <person name="Krizsan K."/>
            <person name="Foldi C."/>
            <person name="Dima B."/>
            <person name="Sanchez-Garcia M."/>
            <person name="Sanchez-Ramirez S."/>
            <person name="Szollosi G.J."/>
            <person name="Szarkandi J.G."/>
            <person name="Papp V."/>
            <person name="Albert L."/>
            <person name="Andreopoulos W."/>
            <person name="Angelini C."/>
            <person name="Antonin V."/>
            <person name="Barry K.W."/>
            <person name="Bougher N.L."/>
            <person name="Buchanan P."/>
            <person name="Buyck B."/>
            <person name="Bense V."/>
            <person name="Catcheside P."/>
            <person name="Chovatia M."/>
            <person name="Cooper J."/>
            <person name="Damon W."/>
            <person name="Desjardin D."/>
            <person name="Finy P."/>
            <person name="Geml J."/>
            <person name="Haridas S."/>
            <person name="Hughes K."/>
            <person name="Justo A."/>
            <person name="Karasinski D."/>
            <person name="Kautmanova I."/>
            <person name="Kiss B."/>
            <person name="Kocsube S."/>
            <person name="Kotiranta H."/>
            <person name="LaButti K.M."/>
            <person name="Lechner B.E."/>
            <person name="Liimatainen K."/>
            <person name="Lipzen A."/>
            <person name="Lukacs Z."/>
            <person name="Mihaltcheva S."/>
            <person name="Morgado L.N."/>
            <person name="Niskanen T."/>
            <person name="Noordeloos M.E."/>
            <person name="Ohm R.A."/>
            <person name="Ortiz-Santana B."/>
            <person name="Ovrebo C."/>
            <person name="Racz N."/>
            <person name="Riley R."/>
            <person name="Savchenko A."/>
            <person name="Shiryaev A."/>
            <person name="Soop K."/>
            <person name="Spirin V."/>
            <person name="Szebenyi C."/>
            <person name="Tomsovsky M."/>
            <person name="Tulloss R.E."/>
            <person name="Uehling J."/>
            <person name="Grigoriev I.V."/>
            <person name="Vagvolgyi C."/>
            <person name="Papp T."/>
            <person name="Martin F.M."/>
            <person name="Miettinen O."/>
            <person name="Hibbett D.S."/>
            <person name="Nagy L.G."/>
        </authorList>
    </citation>
    <scope>NUCLEOTIDE SEQUENCE [LARGE SCALE GENOMIC DNA]</scope>
    <source>
        <strain evidence="18 19">HHB13444</strain>
    </source>
</reference>
<dbReference type="GO" id="GO:0043546">
    <property type="term" value="F:molybdopterin cofactor binding"/>
    <property type="evidence" value="ECO:0007669"/>
    <property type="project" value="TreeGrafter"/>
</dbReference>
<protein>
    <recommendedName>
        <fullName evidence="8">Nitrate reductase [NADPH]</fullName>
        <ecNumber evidence="7">1.7.1.3</ecNumber>
    </recommendedName>
</protein>
<keyword evidence="10" id="KW-0285">Flavoprotein</keyword>
<dbReference type="Gene3D" id="2.60.40.650">
    <property type="match status" value="1"/>
</dbReference>
<dbReference type="STRING" id="1314778.A0A5C3PAT2"/>
<evidence type="ECO:0000259" key="16">
    <source>
        <dbReference type="PROSITE" id="PS50255"/>
    </source>
</evidence>
<sequence length="1007" mass="111847">MPPAHNVSFKECVGHEEGDALSDGVTSKLQVPMIASAWPGSISDAPADSHWRNALRSGDSLVTVRDIKAASPNYKVKNPRNYDFARYVLPITETEIKEQKHLTKQSPTDENVVLSEAASLSSSTTLASDDPVGGDRIASQANGTSKLVISTEEGEFQSRILAEFRTIAAFKNNLGVPNGDLKPLDGDALEQLDSALSIDDQNTPDSWIPRSPELLRLTGKHPLNAEPNQLLLFEAGMITPTKLHFVRNHAAVPQLNWETHTFSVYADPPDILSKPRQFNMAGLTSGDFRILEIAVTMGCDGNRRKEVNMVKRTVGFNWSASGVSTAIWRGVPVHDVLLACGIRDTPPDERWYLNFEGADEPADGPYATSIPLRHAMDPANDVILAFGMNGRVLHPDHGYPVRVIVPGYVGGRQIKWLKKIWVTKEPNMSFYHVWDNKVLPSFIDSKNHPLAKTFFEDESTACWEQTLQSFICRPAHDERITLVDASTYEKTYTVEGIAFNGGGERIERVELSLDGGKTWKYCFRHFLKSPLRHGDKYWAWIFWSCDVKLREMVDAFEIIVRAHDKKKNFQPEHITWNLTGMMNNAWYRVRPNIIQDPATSLSVVQFQHPVAPGEAAGGWMKPPADQVSPRDDSARVLPTYSLEEIARHNKPDDAWIILDNKVYDVTSVLSWHPGGAKSIMIYAGKATVDATIEYNAIHDNYAHQRRDEGLIGGLSDDAIKVMQADSIRAAKDLAELKAQRKGLALQPDIFVPAKLIKRKTVTADSSLYTFELPRNADGTHGALGLPVGRHIQIALHFQDQAVFRSYTPVRPVLPSEEDGTFDLLVKTYMPSTGNVPSPGGTISNYLDCMEEGEEIDIRGPSGGITYKGRGSFEIDGEPFHFDKASPTAFHACSSIQTTRHPEDQTLISLINSNKTYDNIWMRSGLEQYAQEHPGRFKMWNILSIAPEDLGWKHSLGRLAKAIMDEHFYPSGTGVGTFLCGPVGLIADAALPALQELGFEDGRSIFAF</sequence>
<evidence type="ECO:0000313" key="18">
    <source>
        <dbReference type="EMBL" id="TFK86814.1"/>
    </source>
</evidence>
<dbReference type="PRINTS" id="PR00407">
    <property type="entry name" value="EUMOPTERIN"/>
</dbReference>
<dbReference type="Gene3D" id="3.40.50.80">
    <property type="entry name" value="Nucleotide-binding domain of ferredoxin-NADP reductase (FNR) module"/>
    <property type="match status" value="1"/>
</dbReference>
<comment type="cofactor">
    <cofactor evidence="1">
        <name>Mo-molybdopterin</name>
        <dbReference type="ChEBI" id="CHEBI:71302"/>
    </cofactor>
</comment>
<organism evidence="18 19">
    <name type="scientific">Polyporus arcularius HHB13444</name>
    <dbReference type="NCBI Taxonomy" id="1314778"/>
    <lineage>
        <taxon>Eukaryota</taxon>
        <taxon>Fungi</taxon>
        <taxon>Dikarya</taxon>
        <taxon>Basidiomycota</taxon>
        <taxon>Agaricomycotina</taxon>
        <taxon>Agaricomycetes</taxon>
        <taxon>Polyporales</taxon>
        <taxon>Polyporaceae</taxon>
        <taxon>Polyporus</taxon>
    </lineage>
</organism>
<dbReference type="InterPro" id="IPR036400">
    <property type="entry name" value="Cyt_B5-like_heme/steroid_sf"/>
</dbReference>
<keyword evidence="13" id="KW-0560">Oxidoreductase</keyword>
<evidence type="ECO:0000256" key="3">
    <source>
        <dbReference type="ARBA" id="ARBA00001974"/>
    </source>
</evidence>
<evidence type="ECO:0000256" key="9">
    <source>
        <dbReference type="ARBA" id="ARBA00022505"/>
    </source>
</evidence>
<dbReference type="Gene3D" id="2.40.30.10">
    <property type="entry name" value="Translation factors"/>
    <property type="match status" value="1"/>
</dbReference>
<evidence type="ECO:0000256" key="1">
    <source>
        <dbReference type="ARBA" id="ARBA00001924"/>
    </source>
</evidence>
<dbReference type="InterPro" id="IPR001199">
    <property type="entry name" value="Cyt_B5-like_heme/steroid-bd"/>
</dbReference>
<dbReference type="GO" id="GO:0020037">
    <property type="term" value="F:heme binding"/>
    <property type="evidence" value="ECO:0007669"/>
    <property type="project" value="TreeGrafter"/>
</dbReference>
<keyword evidence="19" id="KW-1185">Reference proteome</keyword>
<evidence type="ECO:0000256" key="13">
    <source>
        <dbReference type="ARBA" id="ARBA00023002"/>
    </source>
</evidence>
<comment type="similarity">
    <text evidence="5">Belongs to the nitrate reductase family.</text>
</comment>
<dbReference type="GO" id="GO:0006790">
    <property type="term" value="P:sulfur compound metabolic process"/>
    <property type="evidence" value="ECO:0007669"/>
    <property type="project" value="TreeGrafter"/>
</dbReference>
<dbReference type="InParanoid" id="A0A5C3PAT2"/>
<evidence type="ECO:0000256" key="6">
    <source>
        <dbReference type="ARBA" id="ARBA00011738"/>
    </source>
</evidence>
<dbReference type="GO" id="GO:0008482">
    <property type="term" value="F:sulfite oxidase activity"/>
    <property type="evidence" value="ECO:0007669"/>
    <property type="project" value="TreeGrafter"/>
</dbReference>
<dbReference type="Proteomes" id="UP000308197">
    <property type="component" value="Unassembled WGS sequence"/>
</dbReference>
<dbReference type="PROSITE" id="PS51384">
    <property type="entry name" value="FAD_FR"/>
    <property type="match status" value="1"/>
</dbReference>
<dbReference type="SUPFAM" id="SSF81296">
    <property type="entry name" value="E set domains"/>
    <property type="match status" value="1"/>
</dbReference>
<dbReference type="InterPro" id="IPR001433">
    <property type="entry name" value="OxRdtase_FAD/NAD-bd"/>
</dbReference>
<evidence type="ECO:0000256" key="10">
    <source>
        <dbReference type="ARBA" id="ARBA00022630"/>
    </source>
</evidence>
<dbReference type="InterPro" id="IPR017938">
    <property type="entry name" value="Riboflavin_synthase-like_b-brl"/>
</dbReference>
<dbReference type="Pfam" id="PF00173">
    <property type="entry name" value="Cyt-b5"/>
    <property type="match status" value="1"/>
</dbReference>
<evidence type="ECO:0000256" key="5">
    <source>
        <dbReference type="ARBA" id="ARBA00006253"/>
    </source>
</evidence>
<evidence type="ECO:0000256" key="8">
    <source>
        <dbReference type="ARBA" id="ARBA00015499"/>
    </source>
</evidence>
<keyword evidence="14" id="KW-0534">Nitrate assimilation</keyword>
<dbReference type="Gene3D" id="3.90.420.10">
    <property type="entry name" value="Oxidoreductase, molybdopterin-binding domain"/>
    <property type="match status" value="1"/>
</dbReference>
<dbReference type="InterPro" id="IPR005066">
    <property type="entry name" value="MoCF_OxRdtse_dimer"/>
</dbReference>
<dbReference type="GO" id="GO:0042128">
    <property type="term" value="P:nitrate assimilation"/>
    <property type="evidence" value="ECO:0007669"/>
    <property type="project" value="UniProtKB-KW"/>
</dbReference>
<dbReference type="SUPFAM" id="SSF52343">
    <property type="entry name" value="Ferredoxin reductase-like, C-terminal NADP-linked domain"/>
    <property type="match status" value="1"/>
</dbReference>
<dbReference type="AlphaFoldDB" id="A0A5C3PAT2"/>
<dbReference type="InterPro" id="IPR017927">
    <property type="entry name" value="FAD-bd_FR_type"/>
</dbReference>
<comment type="catalytic activity">
    <reaction evidence="15">
        <text>nitrite + NADP(+) + H2O = nitrate + NADPH + H(+)</text>
        <dbReference type="Rhea" id="RHEA:19061"/>
        <dbReference type="ChEBI" id="CHEBI:15377"/>
        <dbReference type="ChEBI" id="CHEBI:15378"/>
        <dbReference type="ChEBI" id="CHEBI:16301"/>
        <dbReference type="ChEBI" id="CHEBI:17632"/>
        <dbReference type="ChEBI" id="CHEBI:57783"/>
        <dbReference type="ChEBI" id="CHEBI:58349"/>
        <dbReference type="EC" id="1.7.1.3"/>
    </reaction>
</comment>
<evidence type="ECO:0000256" key="15">
    <source>
        <dbReference type="ARBA" id="ARBA00049155"/>
    </source>
</evidence>
<dbReference type="GO" id="GO:0050464">
    <property type="term" value="F:nitrate reductase (NADPH) activity"/>
    <property type="evidence" value="ECO:0007669"/>
    <property type="project" value="UniProtKB-EC"/>
</dbReference>
<feature type="domain" description="Cytochrome b5 heme-binding" evidence="16">
    <location>
        <begin position="637"/>
        <end position="715"/>
    </location>
</feature>
<evidence type="ECO:0000256" key="2">
    <source>
        <dbReference type="ARBA" id="ARBA00001971"/>
    </source>
</evidence>
<keyword evidence="9" id="KW-0500">Molybdenum</keyword>
<dbReference type="Pfam" id="PF00970">
    <property type="entry name" value="FAD_binding_6"/>
    <property type="match status" value="1"/>
</dbReference>
<dbReference type="EC" id="1.7.1.3" evidence="7"/>
<dbReference type="InterPro" id="IPR014756">
    <property type="entry name" value="Ig_E-set"/>
</dbReference>
<name>A0A5C3PAT2_9APHY</name>
<accession>A0A5C3PAT2</accession>